<dbReference type="AlphaFoldDB" id="A0A1B8B0C7"/>
<dbReference type="Pfam" id="PF01636">
    <property type="entry name" value="APH"/>
    <property type="match status" value="1"/>
</dbReference>
<dbReference type="InterPro" id="IPR051678">
    <property type="entry name" value="AGP_Transferase"/>
</dbReference>
<dbReference type="PANTHER" id="PTHR21310">
    <property type="entry name" value="AMINOGLYCOSIDE PHOSPHOTRANSFERASE-RELATED-RELATED"/>
    <property type="match status" value="1"/>
</dbReference>
<protein>
    <recommendedName>
        <fullName evidence="1">Aminoglycoside phosphotransferase domain-containing protein</fullName>
    </recommendedName>
</protein>
<dbReference type="EMBL" id="LYXU01000001">
    <property type="protein sequence ID" value="OBS26194.1"/>
    <property type="molecule type" value="Genomic_DNA"/>
</dbReference>
<dbReference type="OMA" id="ISIKCAQ"/>
<accession>A0A1B8B0C7</accession>
<dbReference type="InterPro" id="IPR002575">
    <property type="entry name" value="Aminoglycoside_PTrfase"/>
</dbReference>
<sequence length="402" mass="45206">MGSNLWTKPGEGEPGSTYLDAELEILNRVNWDRLLSISSTLRNGVHCTISERYSSGQFNMVRRVDFTDGVSWVARIRMPLADVIPGGRELLSTEETFKIEIASMKLLKTKTSIPVPEVHSYNADPANDVGAPYILMDYIHGTVAQDLRQELECARDLYGTPDQDRRFRKQMADIQITLSSLTFDRIGSLYCDEETSEFFIGPDMETGKGPWKTSTEYYNDVADHRLQVCANHTRAELHETPSFANPILFKHLMSLYSDSKSNHGPFGLVNRDFGAHNLLVDDEFRIVGVIDFDGMMAAPIEVVAQYPVLTGLDRETPFYTETNPYALERIEMTKPKLIEYKQMLKAAESRIGGGGSTVADTLMSTAADVYGGLMDYDYHAVPVNNGWMEAYTILLYNRVKSD</sequence>
<gene>
    <name evidence="2" type="ORF">FPOA_00135</name>
</gene>
<dbReference type="STRING" id="36050.A0A1B8B0C7"/>
<organism evidence="2 3">
    <name type="scientific">Fusarium poae</name>
    <dbReference type="NCBI Taxonomy" id="36050"/>
    <lineage>
        <taxon>Eukaryota</taxon>
        <taxon>Fungi</taxon>
        <taxon>Dikarya</taxon>
        <taxon>Ascomycota</taxon>
        <taxon>Pezizomycotina</taxon>
        <taxon>Sordariomycetes</taxon>
        <taxon>Hypocreomycetidae</taxon>
        <taxon>Hypocreales</taxon>
        <taxon>Nectriaceae</taxon>
        <taxon>Fusarium</taxon>
    </lineage>
</organism>
<dbReference type="InterPro" id="IPR011009">
    <property type="entry name" value="Kinase-like_dom_sf"/>
</dbReference>
<evidence type="ECO:0000313" key="2">
    <source>
        <dbReference type="EMBL" id="OBS26194.1"/>
    </source>
</evidence>
<dbReference type="Gene3D" id="3.90.1200.10">
    <property type="match status" value="1"/>
</dbReference>
<keyword evidence="3" id="KW-1185">Reference proteome</keyword>
<comment type="caution">
    <text evidence="2">The sequence shown here is derived from an EMBL/GenBank/DDBJ whole genome shotgun (WGS) entry which is preliminary data.</text>
</comment>
<dbReference type="Gene3D" id="3.30.200.20">
    <property type="entry name" value="Phosphorylase Kinase, domain 1"/>
    <property type="match status" value="1"/>
</dbReference>
<reference evidence="2 3" key="1">
    <citation type="submission" date="2016-06" db="EMBL/GenBank/DDBJ databases">
        <title>Living apart together: crosstalk between the core and supernumerary genomes in a fungal plant pathogen.</title>
        <authorList>
            <person name="Vanheule A."/>
            <person name="Audenaert K."/>
            <person name="Warris S."/>
            <person name="Van De Geest H."/>
            <person name="Schijlen E."/>
            <person name="Hofte M."/>
            <person name="De Saeger S."/>
            <person name="Haesaert G."/>
            <person name="Waalwijk C."/>
            <person name="Van Der Lee T."/>
        </authorList>
    </citation>
    <scope>NUCLEOTIDE SEQUENCE [LARGE SCALE GENOMIC DNA]</scope>
    <source>
        <strain evidence="2 3">2516</strain>
    </source>
</reference>
<evidence type="ECO:0000259" key="1">
    <source>
        <dbReference type="Pfam" id="PF01636"/>
    </source>
</evidence>
<evidence type="ECO:0000313" key="3">
    <source>
        <dbReference type="Proteomes" id="UP000091967"/>
    </source>
</evidence>
<name>A0A1B8B0C7_FUSPO</name>
<dbReference type="PANTHER" id="PTHR21310:SF37">
    <property type="entry name" value="AMINOGLYCOSIDE PHOSPHOTRANSFERASE DOMAIN-CONTAINING PROTEIN"/>
    <property type="match status" value="1"/>
</dbReference>
<dbReference type="Proteomes" id="UP000091967">
    <property type="component" value="Unassembled WGS sequence"/>
</dbReference>
<dbReference type="SUPFAM" id="SSF56112">
    <property type="entry name" value="Protein kinase-like (PK-like)"/>
    <property type="match status" value="1"/>
</dbReference>
<proteinExistence type="predicted"/>
<feature type="domain" description="Aminoglycoside phosphotransferase" evidence="1">
    <location>
        <begin position="53"/>
        <end position="300"/>
    </location>
</feature>